<dbReference type="GO" id="GO:0005737">
    <property type="term" value="C:cytoplasm"/>
    <property type="evidence" value="ECO:0007669"/>
    <property type="project" value="TreeGrafter"/>
</dbReference>
<dbReference type="Proteomes" id="UP000664521">
    <property type="component" value="Unassembled WGS sequence"/>
</dbReference>
<feature type="domain" description="NADP-dependent oxidoreductase" evidence="2">
    <location>
        <begin position="11"/>
        <end position="313"/>
    </location>
</feature>
<protein>
    <submittedName>
        <fullName evidence="3">Pyridoxine 4-dehydrogenase</fullName>
    </submittedName>
</protein>
<dbReference type="Gene3D" id="3.20.20.100">
    <property type="entry name" value="NADP-dependent oxidoreductase domain"/>
    <property type="match status" value="1"/>
</dbReference>
<dbReference type="GO" id="GO:0016491">
    <property type="term" value="F:oxidoreductase activity"/>
    <property type="evidence" value="ECO:0007669"/>
    <property type="project" value="UniProtKB-KW"/>
</dbReference>
<dbReference type="OrthoDB" id="37537at2759"/>
<dbReference type="CDD" id="cd19077">
    <property type="entry name" value="AKR_AKR8A1-2"/>
    <property type="match status" value="1"/>
</dbReference>
<dbReference type="InterPro" id="IPR036812">
    <property type="entry name" value="NAD(P)_OxRdtase_dom_sf"/>
</dbReference>
<dbReference type="PANTHER" id="PTHR43625:SF78">
    <property type="entry name" value="PYRIDOXAL REDUCTASE-RELATED"/>
    <property type="match status" value="1"/>
</dbReference>
<evidence type="ECO:0000259" key="2">
    <source>
        <dbReference type="Pfam" id="PF00248"/>
    </source>
</evidence>
<evidence type="ECO:0000313" key="3">
    <source>
        <dbReference type="EMBL" id="CAF9934466.1"/>
    </source>
</evidence>
<proteinExistence type="predicted"/>
<keyword evidence="1" id="KW-0560">Oxidoreductase</keyword>
<dbReference type="AlphaFoldDB" id="A0A8H3FY91"/>
<name>A0A8H3FY91_9LECA</name>
<sequence length="331" mass="36713">MPQLVGKEIGPIGLGLMGMTWRSPPPPQEQAFEAMRASLKHGSNCWNGGEFYGSPDYNSLVLLEKYFEKYPEDADKVVISIKGGLNYKTHQIDGSPENTRRTLDDSIAQLKGRKKLDLFEFGRRDQNVPQDVTFGVIDKEYVQTGKLGGISLSEVRAETIHEAVKYTKVLAVEVELSLFSTEVLENGVAAACAEYDIPLIAYSPIGRGMLSGEFKKHEDIPENSLLRQLNFPRFSKENFHINVQLVEKVEEIAKKKGCTPAQLAINWTRAISSRPNMPTIIPIPGATTAARVEENSKLVDITDEELAQIDTILAKFTPAGERYPESVATNT</sequence>
<dbReference type="InterPro" id="IPR050791">
    <property type="entry name" value="Aldo-Keto_reductase"/>
</dbReference>
<gene>
    <name evidence="3" type="primary">PLR1_3</name>
    <name evidence="3" type="ORF">HETSPECPRED_009234</name>
</gene>
<dbReference type="EMBL" id="CAJPDS010000075">
    <property type="protein sequence ID" value="CAF9934466.1"/>
    <property type="molecule type" value="Genomic_DNA"/>
</dbReference>
<comment type="caution">
    <text evidence="3">The sequence shown here is derived from an EMBL/GenBank/DDBJ whole genome shotgun (WGS) entry which is preliminary data.</text>
</comment>
<organism evidence="3 4">
    <name type="scientific">Heterodermia speciosa</name>
    <dbReference type="NCBI Taxonomy" id="116794"/>
    <lineage>
        <taxon>Eukaryota</taxon>
        <taxon>Fungi</taxon>
        <taxon>Dikarya</taxon>
        <taxon>Ascomycota</taxon>
        <taxon>Pezizomycotina</taxon>
        <taxon>Lecanoromycetes</taxon>
        <taxon>OSLEUM clade</taxon>
        <taxon>Lecanoromycetidae</taxon>
        <taxon>Caliciales</taxon>
        <taxon>Physciaceae</taxon>
        <taxon>Heterodermia</taxon>
    </lineage>
</organism>
<dbReference type="PANTHER" id="PTHR43625">
    <property type="entry name" value="AFLATOXIN B1 ALDEHYDE REDUCTASE"/>
    <property type="match status" value="1"/>
</dbReference>
<evidence type="ECO:0000313" key="4">
    <source>
        <dbReference type="Proteomes" id="UP000664521"/>
    </source>
</evidence>
<reference evidence="3" key="1">
    <citation type="submission" date="2021-03" db="EMBL/GenBank/DDBJ databases">
        <authorList>
            <person name="Tagirdzhanova G."/>
        </authorList>
    </citation>
    <scope>NUCLEOTIDE SEQUENCE</scope>
</reference>
<dbReference type="SUPFAM" id="SSF51430">
    <property type="entry name" value="NAD(P)-linked oxidoreductase"/>
    <property type="match status" value="1"/>
</dbReference>
<keyword evidence="4" id="KW-1185">Reference proteome</keyword>
<evidence type="ECO:0000256" key="1">
    <source>
        <dbReference type="ARBA" id="ARBA00023002"/>
    </source>
</evidence>
<dbReference type="InterPro" id="IPR023210">
    <property type="entry name" value="NADP_OxRdtase_dom"/>
</dbReference>
<dbReference type="Pfam" id="PF00248">
    <property type="entry name" value="Aldo_ket_red"/>
    <property type="match status" value="1"/>
</dbReference>
<accession>A0A8H3FY91</accession>